<protein>
    <submittedName>
        <fullName evidence="1">Uncharacterized protein</fullName>
    </submittedName>
</protein>
<dbReference type="RefSeq" id="WP_378773629.1">
    <property type="nucleotide sequence ID" value="NZ_JBHTMX010000001.1"/>
</dbReference>
<evidence type="ECO:0000313" key="2">
    <source>
        <dbReference type="Proteomes" id="UP001597171"/>
    </source>
</evidence>
<dbReference type="Proteomes" id="UP001597171">
    <property type="component" value="Unassembled WGS sequence"/>
</dbReference>
<accession>A0ABW3Z2U1</accession>
<reference evidence="2" key="1">
    <citation type="journal article" date="2019" name="Int. J. Syst. Evol. Microbiol.">
        <title>The Global Catalogue of Microorganisms (GCM) 10K type strain sequencing project: providing services to taxonomists for standard genome sequencing and annotation.</title>
        <authorList>
            <consortium name="The Broad Institute Genomics Platform"/>
            <consortium name="The Broad Institute Genome Sequencing Center for Infectious Disease"/>
            <person name="Wu L."/>
            <person name="Ma J."/>
        </authorList>
    </citation>
    <scope>NUCLEOTIDE SEQUENCE [LARGE SCALE GENOMIC DNA]</scope>
    <source>
        <strain evidence="2">CCUG 61696</strain>
    </source>
</reference>
<keyword evidence="2" id="KW-1185">Reference proteome</keyword>
<name>A0ABW3Z2U1_9HYPH</name>
<sequence>MGVASPQGWARFAWQSDYGQFYLVDCGDVAFEAPVEITPQMEQTGVATPKAGLVVYTQGCLQQHIQIAIYASEPEGSPVEPLSGRPWTRVSTATASFPSRAFGLSSPSFPHPLPAGPLFVLDAERVNVRIEWMEHPEGRDDSVPVEPDVIAVTLWPA</sequence>
<comment type="caution">
    <text evidence="1">The sequence shown here is derived from an EMBL/GenBank/DDBJ whole genome shotgun (WGS) entry which is preliminary data.</text>
</comment>
<gene>
    <name evidence="1" type="ORF">ACFQ4O_00545</name>
</gene>
<dbReference type="EMBL" id="JBHTMX010000001">
    <property type="protein sequence ID" value="MFD1330488.1"/>
    <property type="molecule type" value="Genomic_DNA"/>
</dbReference>
<organism evidence="1 2">
    <name type="scientific">Methylopila musalis</name>
    <dbReference type="NCBI Taxonomy" id="1134781"/>
    <lineage>
        <taxon>Bacteria</taxon>
        <taxon>Pseudomonadati</taxon>
        <taxon>Pseudomonadota</taxon>
        <taxon>Alphaproteobacteria</taxon>
        <taxon>Hyphomicrobiales</taxon>
        <taxon>Methylopilaceae</taxon>
        <taxon>Methylopila</taxon>
    </lineage>
</organism>
<proteinExistence type="predicted"/>
<evidence type="ECO:0000313" key="1">
    <source>
        <dbReference type="EMBL" id="MFD1330488.1"/>
    </source>
</evidence>